<comment type="caution">
    <text evidence="2">The sequence shown here is derived from an EMBL/GenBank/DDBJ whole genome shotgun (WGS) entry which is preliminary data.</text>
</comment>
<feature type="region of interest" description="Disordered" evidence="1">
    <location>
        <begin position="409"/>
        <end position="433"/>
    </location>
</feature>
<dbReference type="Proteomes" id="UP001430356">
    <property type="component" value="Unassembled WGS sequence"/>
</dbReference>
<evidence type="ECO:0000256" key="1">
    <source>
        <dbReference type="SAM" id="MobiDB-lite"/>
    </source>
</evidence>
<sequence length="529" mass="60257">MGVAAAKPAREAPVRYVAKKMPRLDKTPVEQQFKKPHFTAQGINTRQDDVNTEPLMYVETSKDASSTELTDHVAPRWYLNTYLEMSDNLRSDQTVISGNLPLSWERDKHEPYSLVRGRIDDEDLRWVLAAEQRRKPVDEILGHTKLEGQVLQDILDTVELPRAQYRNYKGKLHKSIDDANTHMTARKVQVEKAREAELLRQIGYSDEEVQKEEQYLTNRPRGVRTLDDLGASDREKHRQRRAAEASELEDMLEERRIEQLERGEATVTAEEVSEKPEALLMHNKHFSTHKNIYKHMYAADMGKDERNQAKFVWWLDRTRRIKRAVDTIHGVPVYNERLSANEEQTRKQMQEAAEFNFSVSRSQGAKGFTDPRGHYDQFMDIMRHNKEEMQSDTNVEVHEDGSADHAVFQFPHTREHGTKPAPTRFEDRRAHAQRVDTDVSKLFGFEGHEAATPPPRSAAPDTAAAPTRGAASASSLPRSTPSDTEDAVTQSRRASGGGWAKLKDANTPTAPLSDTDSSSLRGKTEDKKK</sequence>
<feature type="region of interest" description="Disordered" evidence="1">
    <location>
        <begin position="447"/>
        <end position="529"/>
    </location>
</feature>
<reference evidence="2 3" key="1">
    <citation type="journal article" date="2021" name="MBio">
        <title>A New Model Trypanosomatid, Novymonas esmeraldas: Genomic Perception of Its 'Candidatus Pandoraea novymonadis' Endosymbiont.</title>
        <authorList>
            <person name="Zakharova A."/>
            <person name="Saura A."/>
            <person name="Butenko A."/>
            <person name="Podesvova L."/>
            <person name="Warmusova S."/>
            <person name="Kostygov A.Y."/>
            <person name="Nenarokova A."/>
            <person name="Lukes J."/>
            <person name="Opperdoes F.R."/>
            <person name="Yurchenko V."/>
        </authorList>
    </citation>
    <scope>NUCLEOTIDE SEQUENCE [LARGE SCALE GENOMIC DNA]</scope>
    <source>
        <strain evidence="2 3">E262AT.01</strain>
    </source>
</reference>
<organism evidence="2 3">
    <name type="scientific">Novymonas esmeraldas</name>
    <dbReference type="NCBI Taxonomy" id="1808958"/>
    <lineage>
        <taxon>Eukaryota</taxon>
        <taxon>Discoba</taxon>
        <taxon>Euglenozoa</taxon>
        <taxon>Kinetoplastea</taxon>
        <taxon>Metakinetoplastina</taxon>
        <taxon>Trypanosomatida</taxon>
        <taxon>Trypanosomatidae</taxon>
        <taxon>Novymonas</taxon>
    </lineage>
</organism>
<keyword evidence="3" id="KW-1185">Reference proteome</keyword>
<feature type="compositionally biased region" description="Basic and acidic residues" evidence="1">
    <location>
        <begin position="224"/>
        <end position="244"/>
    </location>
</feature>
<feature type="compositionally biased region" description="Basic and acidic residues" evidence="1">
    <location>
        <begin position="412"/>
        <end position="433"/>
    </location>
</feature>
<feature type="compositionally biased region" description="Polar residues" evidence="1">
    <location>
        <begin position="506"/>
        <end position="521"/>
    </location>
</feature>
<feature type="compositionally biased region" description="Low complexity" evidence="1">
    <location>
        <begin position="458"/>
        <end position="475"/>
    </location>
</feature>
<name>A0AAW0F266_9TRYP</name>
<evidence type="ECO:0000313" key="3">
    <source>
        <dbReference type="Proteomes" id="UP001430356"/>
    </source>
</evidence>
<feature type="region of interest" description="Disordered" evidence="1">
    <location>
        <begin position="219"/>
        <end position="248"/>
    </location>
</feature>
<gene>
    <name evidence="2" type="ORF">NESM_000887200</name>
</gene>
<dbReference type="EMBL" id="JAECZO010000230">
    <property type="protein sequence ID" value="KAK7199173.1"/>
    <property type="molecule type" value="Genomic_DNA"/>
</dbReference>
<protein>
    <submittedName>
        <fullName evidence="2">Uncharacterized protein</fullName>
    </submittedName>
</protein>
<dbReference type="AlphaFoldDB" id="A0AAW0F266"/>
<accession>A0AAW0F266</accession>
<evidence type="ECO:0000313" key="2">
    <source>
        <dbReference type="EMBL" id="KAK7199173.1"/>
    </source>
</evidence>
<feature type="compositionally biased region" description="Polar residues" evidence="1">
    <location>
        <begin position="476"/>
        <end position="493"/>
    </location>
</feature>
<proteinExistence type="predicted"/>